<dbReference type="GO" id="GO:0016887">
    <property type="term" value="F:ATP hydrolysis activity"/>
    <property type="evidence" value="ECO:0007669"/>
    <property type="project" value="InterPro"/>
</dbReference>
<comment type="similarity">
    <text evidence="1 2">Belongs to the GSP E family.</text>
</comment>
<dbReference type="AlphaFoldDB" id="A0AB39DTV4"/>
<dbReference type="CDD" id="cd01130">
    <property type="entry name" value="VirB11-like_ATPase"/>
    <property type="match status" value="1"/>
</dbReference>
<dbReference type="EMBL" id="CP158265">
    <property type="protein sequence ID" value="XDJ77871.1"/>
    <property type="molecule type" value="Genomic_DNA"/>
</dbReference>
<dbReference type="NCBIfam" id="TIGR02788">
    <property type="entry name" value="VirB11"/>
    <property type="match status" value="1"/>
</dbReference>
<protein>
    <recommendedName>
        <fullName evidence="2">Type IV secretion system protein</fullName>
    </recommendedName>
</protein>
<evidence type="ECO:0000313" key="5">
    <source>
        <dbReference type="EMBL" id="XDJ77871.1"/>
    </source>
</evidence>
<keyword evidence="2" id="KW-0472">Membrane</keyword>
<dbReference type="Gene3D" id="3.40.50.300">
    <property type="entry name" value="P-loop containing nucleotide triphosphate hydrolases"/>
    <property type="match status" value="1"/>
</dbReference>
<reference evidence="4" key="1">
    <citation type="submission" date="2024-05" db="EMBL/GenBank/DDBJ databases">
        <authorList>
            <person name="Luo Y.-C."/>
            <person name="Nicholds J."/>
            <person name="Mortimer T."/>
            <person name="Maboni G."/>
        </authorList>
    </citation>
    <scope>NUCLEOTIDE SEQUENCE</scope>
    <source>
        <strain evidence="5">143769</strain>
        <strain evidence="4">148131</strain>
    </source>
</reference>
<dbReference type="InterPro" id="IPR050921">
    <property type="entry name" value="T4SS_GSP_E_ATPase"/>
</dbReference>
<evidence type="ECO:0000256" key="2">
    <source>
        <dbReference type="RuleBase" id="RU366071"/>
    </source>
</evidence>
<keyword evidence="2" id="KW-1003">Cell membrane</keyword>
<organism evidence="4">
    <name type="scientific">Castellaniella ginsengisoli</name>
    <dbReference type="NCBI Taxonomy" id="546114"/>
    <lineage>
        <taxon>Bacteria</taxon>
        <taxon>Pseudomonadati</taxon>
        <taxon>Pseudomonadota</taxon>
        <taxon>Betaproteobacteria</taxon>
        <taxon>Burkholderiales</taxon>
        <taxon>Alcaligenaceae</taxon>
        <taxon>Castellaniella</taxon>
    </lineage>
</organism>
<evidence type="ECO:0000313" key="4">
    <source>
        <dbReference type="EMBL" id="XDJ57470.1"/>
    </source>
</evidence>
<keyword evidence="2" id="KW-0997">Cell inner membrane</keyword>
<dbReference type="SUPFAM" id="SSF52540">
    <property type="entry name" value="P-loop containing nucleoside triphosphate hydrolases"/>
    <property type="match status" value="1"/>
</dbReference>
<dbReference type="Pfam" id="PF00437">
    <property type="entry name" value="T2SSE"/>
    <property type="match status" value="1"/>
</dbReference>
<evidence type="ECO:0000256" key="1">
    <source>
        <dbReference type="ARBA" id="ARBA00006611"/>
    </source>
</evidence>
<dbReference type="Gene3D" id="3.30.450.90">
    <property type="match status" value="1"/>
</dbReference>
<dbReference type="InterPro" id="IPR014155">
    <property type="entry name" value="VirB11"/>
</dbReference>
<comment type="function">
    <text evidence="2">Part of the Type IV secretion system.</text>
</comment>
<comment type="subcellular location">
    <subcellularLocation>
        <location evidence="2">Cell inner membrane</location>
        <topology evidence="2">Peripheral membrane protein</topology>
        <orientation evidence="2">Cytoplasmic side</orientation>
    </subcellularLocation>
</comment>
<accession>A0AB39DTV4</accession>
<name>A0AB39DTV4_9BURK</name>
<dbReference type="GO" id="GO:0044097">
    <property type="term" value="P:secretion by the type IV secretion system"/>
    <property type="evidence" value="ECO:0007669"/>
    <property type="project" value="InterPro"/>
</dbReference>
<keyword evidence="2" id="KW-0547">Nucleotide-binding</keyword>
<evidence type="ECO:0000259" key="3">
    <source>
        <dbReference type="Pfam" id="PF00437"/>
    </source>
</evidence>
<dbReference type="GO" id="GO:0005886">
    <property type="term" value="C:plasma membrane"/>
    <property type="evidence" value="ECO:0007669"/>
    <property type="project" value="UniProtKB-SubCell"/>
</dbReference>
<dbReference type="InterPro" id="IPR001482">
    <property type="entry name" value="T2SS/T4SS_dom"/>
</dbReference>
<dbReference type="InterPro" id="IPR027417">
    <property type="entry name" value="P-loop_NTPase"/>
</dbReference>
<dbReference type="EMBL" id="CP158258">
    <property type="protein sequence ID" value="XDJ57470.1"/>
    <property type="molecule type" value="Genomic_DNA"/>
</dbReference>
<dbReference type="GO" id="GO:0043684">
    <property type="term" value="C:type IV secretion system complex"/>
    <property type="evidence" value="ECO:0007669"/>
    <property type="project" value="UniProtKB-UniRule"/>
</dbReference>
<gene>
    <name evidence="4" type="primary">virB11</name>
    <name evidence="4" type="ORF">ABRY90_09265</name>
    <name evidence="5" type="ORF">ABRZ10_03420</name>
</gene>
<dbReference type="PANTHER" id="PTHR30486:SF6">
    <property type="entry name" value="TYPE IV PILUS RETRACTATION ATPASE PILT"/>
    <property type="match status" value="1"/>
</dbReference>
<feature type="domain" description="Bacterial type II secretion system protein E" evidence="3">
    <location>
        <begin position="165"/>
        <end position="295"/>
    </location>
</feature>
<keyword evidence="2" id="KW-0067">ATP-binding</keyword>
<sequence length="351" mass="37793">MSMTSNPSTEPRPFDRTIAVNTFLRPLAAHLDNPAVTEIAIVRPGECYSRAQGAWVLHECPALTYPHLEALATALAAYNHMAKAPILSVVLPGGERGQIVQPPACIDGTLAVNIRKHAQAAFTLETLQAQGAFDAVDDAAVRAAAGGMSPIDQNLLKLKASGNIPAFLHAAILARKNIVVAGATGSGKTTFARSLIDRVPVDERLITIEDTHELMLPRHRNRIHLMYGGVRGRVSATDALAACMRLSPDRIFLAELRGPETWDYLAALNTGHPGSVTTTHANSAADTFDRLAVLIKQSPTGGNLDLATIQAFLRHTVDIVLYFERFQLKELWFTPHAALLDTPAPAALQTC</sequence>
<proteinExistence type="inferred from homology"/>
<dbReference type="RefSeq" id="WP_368648390.1">
    <property type="nucleotide sequence ID" value="NZ_CP158258.1"/>
</dbReference>
<dbReference type="GO" id="GO:0005524">
    <property type="term" value="F:ATP binding"/>
    <property type="evidence" value="ECO:0007669"/>
    <property type="project" value="UniProtKB-UniRule"/>
</dbReference>
<dbReference type="PANTHER" id="PTHR30486">
    <property type="entry name" value="TWITCHING MOTILITY PROTEIN PILT"/>
    <property type="match status" value="1"/>
</dbReference>